<proteinExistence type="predicted"/>
<protein>
    <submittedName>
        <fullName evidence="1">Uncharacterized protein</fullName>
    </submittedName>
</protein>
<dbReference type="RefSeq" id="WP_116846438.1">
    <property type="nucleotide sequence ID" value="NZ_QTJU01000002.1"/>
</dbReference>
<dbReference type="Proteomes" id="UP000261284">
    <property type="component" value="Unassembled WGS sequence"/>
</dbReference>
<reference evidence="1 2" key="1">
    <citation type="submission" date="2018-08" db="EMBL/GenBank/DDBJ databases">
        <title>Chitinophagaceae sp. K23C18032701, a novel bacterium isolated from forest soil.</title>
        <authorList>
            <person name="Wang C."/>
        </authorList>
    </citation>
    <scope>NUCLEOTIDE SEQUENCE [LARGE SCALE GENOMIC DNA]</scope>
    <source>
        <strain evidence="1 2">K23C18032701</strain>
    </source>
</reference>
<name>A0A3E1NKY0_9BACT</name>
<gene>
    <name evidence="1" type="ORF">DXN05_06465</name>
</gene>
<comment type="caution">
    <text evidence="1">The sequence shown here is derived from an EMBL/GenBank/DDBJ whole genome shotgun (WGS) entry which is preliminary data.</text>
</comment>
<organism evidence="1 2">
    <name type="scientific">Deminuibacter soli</name>
    <dbReference type="NCBI Taxonomy" id="2291815"/>
    <lineage>
        <taxon>Bacteria</taxon>
        <taxon>Pseudomonadati</taxon>
        <taxon>Bacteroidota</taxon>
        <taxon>Chitinophagia</taxon>
        <taxon>Chitinophagales</taxon>
        <taxon>Chitinophagaceae</taxon>
        <taxon>Deminuibacter</taxon>
    </lineage>
</organism>
<dbReference type="AlphaFoldDB" id="A0A3E1NKY0"/>
<dbReference type="EMBL" id="QTJU01000002">
    <property type="protein sequence ID" value="RFM28448.1"/>
    <property type="molecule type" value="Genomic_DNA"/>
</dbReference>
<accession>A0A3E1NKY0</accession>
<evidence type="ECO:0000313" key="1">
    <source>
        <dbReference type="EMBL" id="RFM28448.1"/>
    </source>
</evidence>
<sequence length="208" mass="24262">MLLNLLKNNLLGKAKTDAQRADREEYYENRIHLGSVEKWIREKNGVTAAAFQPKIFLPAESDFCAVSLSRAKRLFNFNYKKCYNCEGVNLSVLFVKDELFDRKAIMQLHFKEERPVYLSYEISAMSIMEEMIGEKLQHILEHFMEEPVASTVTECITRNGEGTYWLMNKQWMMGITCEFKLFLHFIRLDEDYADVLKRLNKAGAVVPV</sequence>
<evidence type="ECO:0000313" key="2">
    <source>
        <dbReference type="Proteomes" id="UP000261284"/>
    </source>
</evidence>
<keyword evidence="2" id="KW-1185">Reference proteome</keyword>